<dbReference type="PANTHER" id="PTHR33371">
    <property type="entry name" value="INTERMEMBRANE PHOSPHOLIPID TRANSPORT SYSTEM BINDING PROTEIN MLAD-RELATED"/>
    <property type="match status" value="1"/>
</dbReference>
<feature type="domain" description="Mammalian cell entry C-terminal" evidence="3">
    <location>
        <begin position="120"/>
        <end position="301"/>
    </location>
</feature>
<dbReference type="InterPro" id="IPR052336">
    <property type="entry name" value="MlaD_Phospholipid_Transporter"/>
</dbReference>
<dbReference type="AlphaFoldDB" id="A0A1Q9LJ86"/>
<dbReference type="InterPro" id="IPR005693">
    <property type="entry name" value="Mce"/>
</dbReference>
<dbReference type="Pfam" id="PF02470">
    <property type="entry name" value="MlaD"/>
    <property type="match status" value="1"/>
</dbReference>
<keyword evidence="1" id="KW-0812">Transmembrane</keyword>
<dbReference type="InterPro" id="IPR003399">
    <property type="entry name" value="Mce/MlaD"/>
</dbReference>
<dbReference type="InterPro" id="IPR024516">
    <property type="entry name" value="Mce_C"/>
</dbReference>
<dbReference type="EMBL" id="MKQR01000017">
    <property type="protein sequence ID" value="OLR92096.1"/>
    <property type="molecule type" value="Genomic_DNA"/>
</dbReference>
<organism evidence="4 5">
    <name type="scientific">Actinokineospora bangkokensis</name>
    <dbReference type="NCBI Taxonomy" id="1193682"/>
    <lineage>
        <taxon>Bacteria</taxon>
        <taxon>Bacillati</taxon>
        <taxon>Actinomycetota</taxon>
        <taxon>Actinomycetes</taxon>
        <taxon>Pseudonocardiales</taxon>
        <taxon>Pseudonocardiaceae</taxon>
        <taxon>Actinokineospora</taxon>
    </lineage>
</organism>
<comment type="caution">
    <text evidence="4">The sequence shown here is derived from an EMBL/GenBank/DDBJ whole genome shotgun (WGS) entry which is preliminary data.</text>
</comment>
<keyword evidence="1" id="KW-0472">Membrane</keyword>
<feature type="transmembrane region" description="Helical" evidence="1">
    <location>
        <begin position="12"/>
        <end position="30"/>
    </location>
</feature>
<sequence>MKPFRERNTIKVGLVGAVIIAVLGLFVFSWESLPVIGGTVYTAHFKEAAGLKPDDEVRVAGVKVGKVTDVELENTYVKVTFRARGVWIGDQTVAAIKIKTLLGQKNLALDPLGTGEQDPDNPIPLERTVTAYDVNDAFADLAKTTGEIDTDRLAESFRTLAQTFSASTPDNVRAALDGLSSLSKTISTRDQDLKQLLESSGGVAKTIADRTDQFTALINDGGALLDELDKRRGAIHDLLVGSRDLARQLQGLVAENQAQIGPALEQLDRVTDVLQRNQDNLDKALRLAGPFYRLIGNAVGNGRWLDGYICGLVPNPDGSAGCLPPTTGGR</sequence>
<keyword evidence="5" id="KW-1185">Reference proteome</keyword>
<accession>A0A1Q9LJ86</accession>
<protein>
    <submittedName>
        <fullName evidence="4">ABC transporter substrate-binding protein</fullName>
    </submittedName>
</protein>
<feature type="domain" description="Mce/MlaD" evidence="2">
    <location>
        <begin position="38"/>
        <end position="111"/>
    </location>
</feature>
<reference evidence="4 5" key="1">
    <citation type="submission" date="2016-10" db="EMBL/GenBank/DDBJ databases">
        <title>The Draft Genome Sequence of Actinokineospora bangkokensis 44EHWT reveals the biosynthetic pathway of antifungal compounds Thailandins with unusual extender unit butylmalonyl-CoA.</title>
        <authorList>
            <person name="Greule A."/>
            <person name="Intra B."/>
            <person name="Flemming S."/>
            <person name="Rommel M.G."/>
            <person name="Panbangred W."/>
            <person name="Bechthold A."/>
        </authorList>
    </citation>
    <scope>NUCLEOTIDE SEQUENCE [LARGE SCALE GENOMIC DNA]</scope>
    <source>
        <strain evidence="4 5">44EHW</strain>
    </source>
</reference>
<proteinExistence type="predicted"/>
<evidence type="ECO:0000313" key="4">
    <source>
        <dbReference type="EMBL" id="OLR92096.1"/>
    </source>
</evidence>
<dbReference type="Pfam" id="PF11887">
    <property type="entry name" value="Mce4_CUP1"/>
    <property type="match status" value="1"/>
</dbReference>
<keyword evidence="1" id="KW-1133">Transmembrane helix</keyword>
<evidence type="ECO:0000313" key="5">
    <source>
        <dbReference type="Proteomes" id="UP000186040"/>
    </source>
</evidence>
<dbReference type="GO" id="GO:0005576">
    <property type="term" value="C:extracellular region"/>
    <property type="evidence" value="ECO:0007669"/>
    <property type="project" value="TreeGrafter"/>
</dbReference>
<gene>
    <name evidence="4" type="ORF">BJP25_22370</name>
</gene>
<dbReference type="PRINTS" id="PR01782">
    <property type="entry name" value="MCEVIRFACTOR"/>
</dbReference>
<name>A0A1Q9LJ86_9PSEU</name>
<dbReference type="OrthoDB" id="5241191at2"/>
<dbReference type="Proteomes" id="UP000186040">
    <property type="component" value="Unassembled WGS sequence"/>
</dbReference>
<dbReference type="STRING" id="1193682.BJP25_22370"/>
<evidence type="ECO:0000256" key="1">
    <source>
        <dbReference type="SAM" id="Phobius"/>
    </source>
</evidence>
<dbReference type="RefSeq" id="WP_075975982.1">
    <property type="nucleotide sequence ID" value="NZ_MKQR01000017.1"/>
</dbReference>
<evidence type="ECO:0000259" key="2">
    <source>
        <dbReference type="Pfam" id="PF02470"/>
    </source>
</evidence>
<evidence type="ECO:0000259" key="3">
    <source>
        <dbReference type="Pfam" id="PF11887"/>
    </source>
</evidence>
<dbReference type="PANTHER" id="PTHR33371:SF18">
    <property type="entry name" value="MCE-FAMILY PROTEIN MCE3C"/>
    <property type="match status" value="1"/>
</dbReference>
<dbReference type="NCBIfam" id="TIGR00996">
    <property type="entry name" value="Mtu_fam_mce"/>
    <property type="match status" value="1"/>
</dbReference>